<name>A0ABP1QT34_9HEXA</name>
<accession>A0ABP1QT34</accession>
<comment type="caution">
    <text evidence="2">The sequence shown here is derived from an EMBL/GenBank/DDBJ whole genome shotgun (WGS) entry which is preliminary data.</text>
</comment>
<evidence type="ECO:0000259" key="1">
    <source>
        <dbReference type="Pfam" id="PF01936"/>
    </source>
</evidence>
<proteinExistence type="predicted"/>
<dbReference type="EMBL" id="CAXLJM020000038">
    <property type="protein sequence ID" value="CAL8107663.1"/>
    <property type="molecule type" value="Genomic_DNA"/>
</dbReference>
<evidence type="ECO:0000313" key="3">
    <source>
        <dbReference type="Proteomes" id="UP001642540"/>
    </source>
</evidence>
<feature type="domain" description="NYN" evidence="1">
    <location>
        <begin position="98"/>
        <end position="253"/>
    </location>
</feature>
<reference evidence="2 3" key="1">
    <citation type="submission" date="2024-08" db="EMBL/GenBank/DDBJ databases">
        <authorList>
            <person name="Cucini C."/>
            <person name="Frati F."/>
        </authorList>
    </citation>
    <scope>NUCLEOTIDE SEQUENCE [LARGE SCALE GENOMIC DNA]</scope>
</reference>
<keyword evidence="3" id="KW-1185">Reference proteome</keyword>
<evidence type="ECO:0000313" key="2">
    <source>
        <dbReference type="EMBL" id="CAL8107663.1"/>
    </source>
</evidence>
<dbReference type="InterPro" id="IPR021139">
    <property type="entry name" value="NYN"/>
</dbReference>
<protein>
    <recommendedName>
        <fullName evidence="1">NYN domain-containing protein</fullName>
    </recommendedName>
</protein>
<dbReference type="Proteomes" id="UP001642540">
    <property type="component" value="Unassembled WGS sequence"/>
</dbReference>
<organism evidence="2 3">
    <name type="scientific">Orchesella dallaii</name>
    <dbReference type="NCBI Taxonomy" id="48710"/>
    <lineage>
        <taxon>Eukaryota</taxon>
        <taxon>Metazoa</taxon>
        <taxon>Ecdysozoa</taxon>
        <taxon>Arthropoda</taxon>
        <taxon>Hexapoda</taxon>
        <taxon>Collembola</taxon>
        <taxon>Entomobryomorpha</taxon>
        <taxon>Entomobryoidea</taxon>
        <taxon>Orchesellidae</taxon>
        <taxon>Orchesellinae</taxon>
        <taxon>Orchesella</taxon>
    </lineage>
</organism>
<gene>
    <name evidence="2" type="ORF">ODALV1_LOCUS12742</name>
</gene>
<sequence>MEYGRPRYIGPPPPFPFPPPPWLNNGNGLLNFPYPPPPHIYAQFFHRPPPPPPINGSNFRFPPGYQFQRPPPPRNINTNGYNHNNNHQPPQLPPRSVLLYIDNSNIFESAKKHSSQKKGYRSGIPDVACRIDIGKLISKSIQNRRLLYGKLYGSEPPALDSVWEAIRRKQVHVETFERSKWTLKEKETDSSLTADAVEDIITKKDEAGDTRTVILFSGDRDLLRVVDKAVKFGYRVEIWSFKSSINNTVRRRAQEESDKVIVNYIDDIFDDITYTKVVWGKKRIPPERSIVASVNLPDDLDKKKTLSTVVAQAGKIFQLPMMGKYLNNYKYIILVPCIKENYTPPASLVKTKQDTVRTYDFYKCIQPFLFQLKEFFPFCKDVIPWLKFVSDARSSSSPSGIISASRFALLRGDSGGETSSSEGDEDSELSEDFDCNDFYDFHHEDLSDLDDDFVPILRKETKPKVMYSTFCTYQYWCAKGSECRYNHTQQQKEFFKVQSDPKRRSLYKIKPCFFTPCQYAAKSYLCAYAHSVEESRCLCCKEKGSGQHWMDQCPINRKL</sequence>
<dbReference type="Pfam" id="PF01936">
    <property type="entry name" value="NYN"/>
    <property type="match status" value="1"/>
</dbReference>
<dbReference type="Gene3D" id="3.40.50.1010">
    <property type="entry name" value="5'-nuclease"/>
    <property type="match status" value="1"/>
</dbReference>